<comment type="caution">
    <text evidence="1">The sequence shown here is derived from an EMBL/GenBank/DDBJ whole genome shotgun (WGS) entry which is preliminary data.</text>
</comment>
<dbReference type="EMBL" id="BART01035757">
    <property type="protein sequence ID" value="GAH17089.1"/>
    <property type="molecule type" value="Genomic_DNA"/>
</dbReference>
<organism evidence="1">
    <name type="scientific">marine sediment metagenome</name>
    <dbReference type="NCBI Taxonomy" id="412755"/>
    <lineage>
        <taxon>unclassified sequences</taxon>
        <taxon>metagenomes</taxon>
        <taxon>ecological metagenomes</taxon>
    </lineage>
</organism>
<protein>
    <submittedName>
        <fullName evidence="1">Uncharacterized protein</fullName>
    </submittedName>
</protein>
<evidence type="ECO:0000313" key="1">
    <source>
        <dbReference type="EMBL" id="GAH17089.1"/>
    </source>
</evidence>
<sequence length="43" mass="4898">MGRNANLPWNTGKNLAERTPATANRELKEKLIPKIIEILKKIL</sequence>
<proteinExistence type="predicted"/>
<accession>X1EIZ6</accession>
<gene>
    <name evidence="1" type="ORF">S01H4_60585</name>
</gene>
<dbReference type="AlphaFoldDB" id="X1EIZ6"/>
<name>X1EIZ6_9ZZZZ</name>
<reference evidence="1" key="1">
    <citation type="journal article" date="2014" name="Front. Microbiol.">
        <title>High frequency of phylogenetically diverse reductive dehalogenase-homologous genes in deep subseafloor sedimentary metagenomes.</title>
        <authorList>
            <person name="Kawai M."/>
            <person name="Futagami T."/>
            <person name="Toyoda A."/>
            <person name="Takaki Y."/>
            <person name="Nishi S."/>
            <person name="Hori S."/>
            <person name="Arai W."/>
            <person name="Tsubouchi T."/>
            <person name="Morono Y."/>
            <person name="Uchiyama I."/>
            <person name="Ito T."/>
            <person name="Fujiyama A."/>
            <person name="Inagaki F."/>
            <person name="Takami H."/>
        </authorList>
    </citation>
    <scope>NUCLEOTIDE SEQUENCE</scope>
    <source>
        <strain evidence="1">Expedition CK06-06</strain>
    </source>
</reference>